<comment type="caution">
    <text evidence="3">The sequence shown here is derived from an EMBL/GenBank/DDBJ whole genome shotgun (WGS) entry which is preliminary data.</text>
</comment>
<dbReference type="AlphaFoldDB" id="E6QLJ3"/>
<dbReference type="SUPFAM" id="SSF53756">
    <property type="entry name" value="UDP-Glycosyltransferase/glycogen phosphorylase"/>
    <property type="match status" value="1"/>
</dbReference>
<dbReference type="EMBL" id="CABQ01000184">
    <property type="protein sequence ID" value="CBI08113.1"/>
    <property type="molecule type" value="Genomic_DNA"/>
</dbReference>
<dbReference type="Pfam" id="PF13439">
    <property type="entry name" value="Glyco_transf_4"/>
    <property type="match status" value="1"/>
</dbReference>
<evidence type="ECO:0000313" key="3">
    <source>
        <dbReference type="EMBL" id="CBI08113.1"/>
    </source>
</evidence>
<gene>
    <name evidence="3" type="ORF">CARN6_1545</name>
</gene>
<proteinExistence type="predicted"/>
<sequence length="334" mass="37605">MRVLFVAGSYPPDVCGVGDYTSCLVAAMAQQEVQAEVLTGQDWRPSAIPKLLKIVDSYNADIIHIQYPTFGFHRHLGPQLLAILRPCVITIHEVSQAHILRQLSLYGFSLRAEKIIFTTEGEKRFAESWSPWISNKSTVIPIGVNIPLVENLSRHSARDIIGYFGLIRPAKGLEQVIELASILRKNKSNFSIRITGKVVHGHESYYSSLVALSKDVPIEWCIDVDDHTLANLIASCKFAYLPFPDGVSERRSTALAFMKAGVGIITTRGLQTPSYMDQALYFASNPAEAFKIINELSINPEKLHELQLRTKELSQRYTWDKIAHQHIMLYRELL</sequence>
<keyword evidence="1 3" id="KW-0808">Transferase</keyword>
<evidence type="ECO:0000259" key="2">
    <source>
        <dbReference type="Pfam" id="PF13439"/>
    </source>
</evidence>
<dbReference type="PANTHER" id="PTHR46401">
    <property type="entry name" value="GLYCOSYLTRANSFERASE WBBK-RELATED"/>
    <property type="match status" value="1"/>
</dbReference>
<dbReference type="Gene3D" id="3.40.50.2000">
    <property type="entry name" value="Glycogen Phosphorylase B"/>
    <property type="match status" value="2"/>
</dbReference>
<accession>E6QLJ3</accession>
<name>E6QLJ3_9ZZZZ</name>
<dbReference type="GO" id="GO:0016757">
    <property type="term" value="F:glycosyltransferase activity"/>
    <property type="evidence" value="ECO:0007669"/>
    <property type="project" value="TreeGrafter"/>
</dbReference>
<dbReference type="GO" id="GO:0009103">
    <property type="term" value="P:lipopolysaccharide biosynthetic process"/>
    <property type="evidence" value="ECO:0007669"/>
    <property type="project" value="TreeGrafter"/>
</dbReference>
<dbReference type="CDD" id="cd03801">
    <property type="entry name" value="GT4_PimA-like"/>
    <property type="match status" value="1"/>
</dbReference>
<dbReference type="InterPro" id="IPR028098">
    <property type="entry name" value="Glyco_trans_4-like_N"/>
</dbReference>
<reference evidence="3" key="1">
    <citation type="submission" date="2009-10" db="EMBL/GenBank/DDBJ databases">
        <title>Diversity of trophic interactions inside an arsenic-rich microbial ecosystem.</title>
        <authorList>
            <person name="Bertin P.N."/>
            <person name="Heinrich-Salmeron A."/>
            <person name="Pelletier E."/>
            <person name="Goulhen-Chollet F."/>
            <person name="Arsene-Ploetze F."/>
            <person name="Gallien S."/>
            <person name="Calteau A."/>
            <person name="Vallenet D."/>
            <person name="Casiot C."/>
            <person name="Chane-Woon-Ming B."/>
            <person name="Giloteaux L."/>
            <person name="Barakat M."/>
            <person name="Bonnefoy V."/>
            <person name="Bruneel O."/>
            <person name="Chandler M."/>
            <person name="Cleiss J."/>
            <person name="Duran R."/>
            <person name="Elbaz-Poulichet F."/>
            <person name="Fonknechten N."/>
            <person name="Lauga B."/>
            <person name="Mornico D."/>
            <person name="Ortet P."/>
            <person name="Schaeffer C."/>
            <person name="Siguier P."/>
            <person name="Alexander Thil Smith A."/>
            <person name="Van Dorsselaer A."/>
            <person name="Weissenbach J."/>
            <person name="Medigue C."/>
            <person name="Le Paslier D."/>
        </authorList>
    </citation>
    <scope>NUCLEOTIDE SEQUENCE</scope>
</reference>
<protein>
    <submittedName>
        <fullName evidence="3">Putative Glycosyl transferase, group 1</fullName>
    </submittedName>
</protein>
<organism evidence="3">
    <name type="scientific">mine drainage metagenome</name>
    <dbReference type="NCBI Taxonomy" id="410659"/>
    <lineage>
        <taxon>unclassified sequences</taxon>
        <taxon>metagenomes</taxon>
        <taxon>ecological metagenomes</taxon>
    </lineage>
</organism>
<evidence type="ECO:0000256" key="1">
    <source>
        <dbReference type="ARBA" id="ARBA00022679"/>
    </source>
</evidence>
<dbReference type="PANTHER" id="PTHR46401:SF2">
    <property type="entry name" value="GLYCOSYLTRANSFERASE WBBK-RELATED"/>
    <property type="match status" value="1"/>
</dbReference>
<feature type="domain" description="Glycosyltransferase subfamily 4-like N-terminal" evidence="2">
    <location>
        <begin position="42"/>
        <end position="145"/>
    </location>
</feature>